<evidence type="ECO:0000313" key="1">
    <source>
        <dbReference type="EMBL" id="PON50374.1"/>
    </source>
</evidence>
<evidence type="ECO:0000313" key="2">
    <source>
        <dbReference type="Proteomes" id="UP000237105"/>
    </source>
</evidence>
<protein>
    <submittedName>
        <fullName evidence="1">Uncharacterized protein</fullName>
    </submittedName>
</protein>
<gene>
    <name evidence="1" type="ORF">PanWU01x14_223460</name>
</gene>
<dbReference type="AlphaFoldDB" id="A0A2P5BNQ7"/>
<dbReference type="EMBL" id="JXTB01000246">
    <property type="protein sequence ID" value="PON50374.1"/>
    <property type="molecule type" value="Genomic_DNA"/>
</dbReference>
<organism evidence="1 2">
    <name type="scientific">Parasponia andersonii</name>
    <name type="common">Sponia andersonii</name>
    <dbReference type="NCBI Taxonomy" id="3476"/>
    <lineage>
        <taxon>Eukaryota</taxon>
        <taxon>Viridiplantae</taxon>
        <taxon>Streptophyta</taxon>
        <taxon>Embryophyta</taxon>
        <taxon>Tracheophyta</taxon>
        <taxon>Spermatophyta</taxon>
        <taxon>Magnoliopsida</taxon>
        <taxon>eudicotyledons</taxon>
        <taxon>Gunneridae</taxon>
        <taxon>Pentapetalae</taxon>
        <taxon>rosids</taxon>
        <taxon>fabids</taxon>
        <taxon>Rosales</taxon>
        <taxon>Cannabaceae</taxon>
        <taxon>Parasponia</taxon>
    </lineage>
</organism>
<comment type="caution">
    <text evidence="1">The sequence shown here is derived from an EMBL/GenBank/DDBJ whole genome shotgun (WGS) entry which is preliminary data.</text>
</comment>
<name>A0A2P5BNQ7_PARAD</name>
<dbReference type="Proteomes" id="UP000237105">
    <property type="component" value="Unassembled WGS sequence"/>
</dbReference>
<proteinExistence type="predicted"/>
<reference evidence="2" key="1">
    <citation type="submission" date="2016-06" db="EMBL/GenBank/DDBJ databases">
        <title>Parallel loss of symbiosis genes in relatives of nitrogen-fixing non-legume Parasponia.</title>
        <authorList>
            <person name="Van Velzen R."/>
            <person name="Holmer R."/>
            <person name="Bu F."/>
            <person name="Rutten L."/>
            <person name="Van Zeijl A."/>
            <person name="Liu W."/>
            <person name="Santuari L."/>
            <person name="Cao Q."/>
            <person name="Sharma T."/>
            <person name="Shen D."/>
            <person name="Roswanjaya Y."/>
            <person name="Wardhani T."/>
            <person name="Kalhor M.S."/>
            <person name="Jansen J."/>
            <person name="Van den Hoogen J."/>
            <person name="Gungor B."/>
            <person name="Hartog M."/>
            <person name="Hontelez J."/>
            <person name="Verver J."/>
            <person name="Yang W.-C."/>
            <person name="Schijlen E."/>
            <person name="Repin R."/>
            <person name="Schilthuizen M."/>
            <person name="Schranz E."/>
            <person name="Heidstra R."/>
            <person name="Miyata K."/>
            <person name="Fedorova E."/>
            <person name="Kohlen W."/>
            <person name="Bisseling T."/>
            <person name="Smit S."/>
            <person name="Geurts R."/>
        </authorList>
    </citation>
    <scope>NUCLEOTIDE SEQUENCE [LARGE SCALE GENOMIC DNA]</scope>
    <source>
        <strain evidence="2">cv. WU1-14</strain>
    </source>
</reference>
<keyword evidence="2" id="KW-1185">Reference proteome</keyword>
<sequence length="67" mass="7706">MHYKHLDQEVRTEHKVFLINVINGGQSLKFVERNKVKDFVITMKLGGAGWLSDCLEEMSSWKEGALL</sequence>
<accession>A0A2P5BNQ7</accession>